<feature type="chain" id="PRO_5043014987" description="G-protein coupled receptors family 2 profile 2 domain-containing protein" evidence="7">
    <location>
        <begin position="17"/>
        <end position="960"/>
    </location>
</feature>
<evidence type="ECO:0000256" key="1">
    <source>
        <dbReference type="ARBA" id="ARBA00004141"/>
    </source>
</evidence>
<dbReference type="InterPro" id="IPR017981">
    <property type="entry name" value="GPCR_2-like_7TM"/>
</dbReference>
<feature type="transmembrane region" description="Helical" evidence="6">
    <location>
        <begin position="678"/>
        <end position="696"/>
    </location>
</feature>
<dbReference type="EMBL" id="JAZDUA010000550">
    <property type="protein sequence ID" value="KAK7791238.1"/>
    <property type="molecule type" value="Genomic_DNA"/>
</dbReference>
<feature type="compositionally biased region" description="Low complexity" evidence="5">
    <location>
        <begin position="243"/>
        <end position="256"/>
    </location>
</feature>
<comment type="subcellular location">
    <subcellularLocation>
        <location evidence="1">Membrane</location>
        <topology evidence="1">Multi-pass membrane protein</topology>
    </subcellularLocation>
</comment>
<dbReference type="PANTHER" id="PTHR45902">
    <property type="entry name" value="LATROPHILIN RECEPTOR-LIKE PROTEIN A"/>
    <property type="match status" value="1"/>
</dbReference>
<evidence type="ECO:0000313" key="10">
    <source>
        <dbReference type="Proteomes" id="UP001378592"/>
    </source>
</evidence>
<evidence type="ECO:0000259" key="8">
    <source>
        <dbReference type="PROSITE" id="PS50261"/>
    </source>
</evidence>
<keyword evidence="4 6" id="KW-0472">Membrane</keyword>
<dbReference type="PROSITE" id="PS50261">
    <property type="entry name" value="G_PROTEIN_RECEP_F2_4"/>
    <property type="match status" value="1"/>
</dbReference>
<feature type="transmembrane region" description="Helical" evidence="6">
    <location>
        <begin position="814"/>
        <end position="836"/>
    </location>
</feature>
<keyword evidence="2 6" id="KW-0812">Transmembrane</keyword>
<feature type="domain" description="G-protein coupled receptors family 2 profile 2" evidence="8">
    <location>
        <begin position="569"/>
        <end position="865"/>
    </location>
</feature>
<feature type="signal peptide" evidence="7">
    <location>
        <begin position="1"/>
        <end position="16"/>
    </location>
</feature>
<feature type="transmembrane region" description="Helical" evidence="6">
    <location>
        <begin position="726"/>
        <end position="748"/>
    </location>
</feature>
<reference evidence="9 10" key="1">
    <citation type="submission" date="2024-03" db="EMBL/GenBank/DDBJ databases">
        <title>The genome assembly and annotation of the cricket Gryllus longicercus Weissman &amp; Gray.</title>
        <authorList>
            <person name="Szrajer S."/>
            <person name="Gray D."/>
            <person name="Ylla G."/>
        </authorList>
    </citation>
    <scope>NUCLEOTIDE SEQUENCE [LARGE SCALE GENOMIC DNA]</scope>
    <source>
        <strain evidence="9">DAG 2021-001</strain>
        <tissue evidence="9">Whole body minus gut</tissue>
    </source>
</reference>
<feature type="region of interest" description="Disordered" evidence="5">
    <location>
        <begin position="32"/>
        <end position="64"/>
    </location>
</feature>
<evidence type="ECO:0000256" key="7">
    <source>
        <dbReference type="SAM" id="SignalP"/>
    </source>
</evidence>
<feature type="region of interest" description="Disordered" evidence="5">
    <location>
        <begin position="881"/>
        <end position="960"/>
    </location>
</feature>
<dbReference type="CDD" id="cd15039">
    <property type="entry name" value="7tmB3_Methuselah-like"/>
    <property type="match status" value="1"/>
</dbReference>
<dbReference type="Gene3D" id="1.20.1070.10">
    <property type="entry name" value="Rhodopsin 7-helix transmembrane proteins"/>
    <property type="match status" value="1"/>
</dbReference>
<dbReference type="GO" id="GO:0004930">
    <property type="term" value="F:G protein-coupled receptor activity"/>
    <property type="evidence" value="ECO:0007669"/>
    <property type="project" value="InterPro"/>
</dbReference>
<comment type="caution">
    <text evidence="9">The sequence shown here is derived from an EMBL/GenBank/DDBJ whole genome shotgun (WGS) entry which is preliminary data.</text>
</comment>
<feature type="region of interest" description="Disordered" evidence="5">
    <location>
        <begin position="243"/>
        <end position="279"/>
    </location>
</feature>
<sequence>MAAGWLLFLLILLSTTSPPWRRAMVGAGATATAAAPGGVPPPAPPPPPTPTPTPASTPTPEPTLSPEVAAFMAEIFKLVTCRNTKCTADNTLPPTHGVAPRCQCDDECNLLGECCPQIAPSRAFWKQPEAPVRGVPRRHWGCTLFHYNATTNVTLSMVTSCPEGHVLGQLCARRASPGLYDYKLDLPVLSGTTGAWFQNVYCALCHGFETTIRKQYLSFKCAAPNGTQLLPVTGVGVAPSPLYTAPAPTTTPSSSSSGGGERNVARRSAPSTFDNAVDTDGSYETEYNVARKDNATHDDRNYAYVFEILQGGTYQPGKLKWVTKDGGYCHLYPELPPPSTGLDAVPWERPCIQLVDRCSEDWTGDKEVADLCASYAYHVVGSKTYKNPHCAVCNNETAPLRCRNTVFPRRHNAGAHKPVSLRLIMDYEWDPGRDGCISRGGVWDALHSRCQSLDDVCPRGSRYVDGRCVTDASGEASSDSPAAGGDKRDFAAGELEGGEDGVGANDTCLRITLQRDEFVLENASLRLTLAGSPFYGLVLPRGEFRLLGDGRAQVCNEYQYALVPTDTVQGYMTAVCLAVSAVCLALHLVVHALLPKLHNLPGKNLQALSAALLLAQLGFLLGVSPPVEPVPTALCEAIAAAVHFFYLAAFCWMNVMSVDIWRTFSAATGRTAASHRRYAAYAWGLPAAVVALSLAADHAPGVPYFLRPGYAEAGICWFGSGAGLGYYLALPVTLILVGNMALFGVTVFQLHRRQEGSRYLRRRRQDERNERSSEAAPATPAHAPAHGPAPTPSPAPSTAPSPAHHSGPRDQVRFWLYLKLFIIMGVTWLMGTLAVLARWPALWYPFVVLNGLQGAFIFVMFDVKRSVLSMLWERVLGPRPLPAPLRSPRSPRSPRSTQHASEASRRTATTSVTASCTPCARGERNSGELEQNTSSLSMDVAVNGSVAHEVDKGTSNGFQQ</sequence>
<feature type="transmembrane region" description="Helical" evidence="6">
    <location>
        <begin position="571"/>
        <end position="593"/>
    </location>
</feature>
<feature type="compositionally biased region" description="Pro residues" evidence="5">
    <location>
        <begin position="787"/>
        <end position="799"/>
    </location>
</feature>
<feature type="compositionally biased region" description="Low complexity" evidence="5">
    <location>
        <begin position="906"/>
        <end position="915"/>
    </location>
</feature>
<feature type="region of interest" description="Disordered" evidence="5">
    <location>
        <begin position="759"/>
        <end position="806"/>
    </location>
</feature>
<keyword evidence="10" id="KW-1185">Reference proteome</keyword>
<evidence type="ECO:0000256" key="5">
    <source>
        <dbReference type="SAM" id="MobiDB-lite"/>
    </source>
</evidence>
<dbReference type="Pfam" id="PF00002">
    <property type="entry name" value="7tm_2"/>
    <property type="match status" value="1"/>
</dbReference>
<evidence type="ECO:0000256" key="3">
    <source>
        <dbReference type="ARBA" id="ARBA00022989"/>
    </source>
</evidence>
<dbReference type="InterPro" id="IPR000832">
    <property type="entry name" value="GPCR_2_secretin-like"/>
</dbReference>
<dbReference type="Proteomes" id="UP001378592">
    <property type="component" value="Unassembled WGS sequence"/>
</dbReference>
<feature type="transmembrane region" description="Helical" evidence="6">
    <location>
        <begin position="842"/>
        <end position="861"/>
    </location>
</feature>
<accession>A0AAN9VH00</accession>
<feature type="transmembrane region" description="Helical" evidence="6">
    <location>
        <begin position="637"/>
        <end position="657"/>
    </location>
</feature>
<keyword evidence="7" id="KW-0732">Signal</keyword>
<feature type="compositionally biased region" description="Basic and acidic residues" evidence="5">
    <location>
        <begin position="759"/>
        <end position="773"/>
    </location>
</feature>
<feature type="compositionally biased region" description="Polar residues" evidence="5">
    <location>
        <begin position="928"/>
        <end position="937"/>
    </location>
</feature>
<feature type="compositionally biased region" description="Low complexity" evidence="5">
    <location>
        <begin position="886"/>
        <end position="896"/>
    </location>
</feature>
<dbReference type="InterPro" id="IPR053231">
    <property type="entry name" value="GPCR_LN-TM7"/>
</dbReference>
<name>A0AAN9VH00_9ORTH</name>
<proteinExistence type="predicted"/>
<evidence type="ECO:0000256" key="6">
    <source>
        <dbReference type="SAM" id="Phobius"/>
    </source>
</evidence>
<dbReference type="GO" id="GO:0016020">
    <property type="term" value="C:membrane"/>
    <property type="evidence" value="ECO:0007669"/>
    <property type="project" value="UniProtKB-SubCell"/>
</dbReference>
<dbReference type="GO" id="GO:0007166">
    <property type="term" value="P:cell surface receptor signaling pathway"/>
    <property type="evidence" value="ECO:0007669"/>
    <property type="project" value="InterPro"/>
</dbReference>
<feature type="compositionally biased region" description="Pro residues" evidence="5">
    <location>
        <begin position="38"/>
        <end position="63"/>
    </location>
</feature>
<organism evidence="9 10">
    <name type="scientific">Gryllus longicercus</name>
    <dbReference type="NCBI Taxonomy" id="2509291"/>
    <lineage>
        <taxon>Eukaryota</taxon>
        <taxon>Metazoa</taxon>
        <taxon>Ecdysozoa</taxon>
        <taxon>Arthropoda</taxon>
        <taxon>Hexapoda</taxon>
        <taxon>Insecta</taxon>
        <taxon>Pterygota</taxon>
        <taxon>Neoptera</taxon>
        <taxon>Polyneoptera</taxon>
        <taxon>Orthoptera</taxon>
        <taxon>Ensifera</taxon>
        <taxon>Gryllidea</taxon>
        <taxon>Grylloidea</taxon>
        <taxon>Gryllidae</taxon>
        <taxon>Gryllinae</taxon>
        <taxon>Gryllus</taxon>
    </lineage>
</organism>
<keyword evidence="3 6" id="KW-1133">Transmembrane helix</keyword>
<feature type="region of interest" description="Disordered" evidence="5">
    <location>
        <begin position="472"/>
        <end position="499"/>
    </location>
</feature>
<dbReference type="PANTHER" id="PTHR45902:SF3">
    <property type="entry name" value="G-PROTEIN COUPLED RECEPTORS FAMILY 2 PROFILE 2 DOMAIN-CONTAINING PROTEIN"/>
    <property type="match status" value="1"/>
</dbReference>
<evidence type="ECO:0000256" key="4">
    <source>
        <dbReference type="ARBA" id="ARBA00023136"/>
    </source>
</evidence>
<gene>
    <name evidence="9" type="ORF">R5R35_012467</name>
</gene>
<evidence type="ECO:0000256" key="2">
    <source>
        <dbReference type="ARBA" id="ARBA00022692"/>
    </source>
</evidence>
<protein>
    <recommendedName>
        <fullName evidence="8">G-protein coupled receptors family 2 profile 2 domain-containing protein</fullName>
    </recommendedName>
</protein>
<evidence type="ECO:0000313" key="9">
    <source>
        <dbReference type="EMBL" id="KAK7791238.1"/>
    </source>
</evidence>
<feature type="transmembrane region" description="Helical" evidence="6">
    <location>
        <begin position="605"/>
        <end position="625"/>
    </location>
</feature>
<feature type="compositionally biased region" description="Low complexity" evidence="5">
    <location>
        <begin position="774"/>
        <end position="786"/>
    </location>
</feature>
<dbReference type="AlphaFoldDB" id="A0AAN9VH00"/>